<dbReference type="EMBL" id="DS028093">
    <property type="protein sequence ID" value="KMP01543.1"/>
    <property type="molecule type" value="Genomic_DNA"/>
</dbReference>
<proteinExistence type="predicted"/>
<evidence type="ECO:0000313" key="1">
    <source>
        <dbReference type="EMBL" id="KMP01543.1"/>
    </source>
</evidence>
<organism evidence="1 2">
    <name type="scientific">Coccidioides immitis RMSCC 2394</name>
    <dbReference type="NCBI Taxonomy" id="404692"/>
    <lineage>
        <taxon>Eukaryota</taxon>
        <taxon>Fungi</taxon>
        <taxon>Dikarya</taxon>
        <taxon>Ascomycota</taxon>
        <taxon>Pezizomycotina</taxon>
        <taxon>Eurotiomycetes</taxon>
        <taxon>Eurotiomycetidae</taxon>
        <taxon>Onygenales</taxon>
        <taxon>Onygenaceae</taxon>
        <taxon>Coccidioides</taxon>
    </lineage>
</organism>
<accession>A0A0J6Y4I4</accession>
<evidence type="ECO:0000313" key="2">
    <source>
        <dbReference type="Proteomes" id="UP000054565"/>
    </source>
</evidence>
<reference evidence="2" key="1">
    <citation type="journal article" date="2010" name="Genome Res.">
        <title>Population genomic sequencing of Coccidioides fungi reveals recent hybridization and transposon control.</title>
        <authorList>
            <person name="Neafsey D.E."/>
            <person name="Barker B.M."/>
            <person name="Sharpton T.J."/>
            <person name="Stajich J.E."/>
            <person name="Park D.J."/>
            <person name="Whiston E."/>
            <person name="Hung C.-Y."/>
            <person name="McMahan C."/>
            <person name="White J."/>
            <person name="Sykes S."/>
            <person name="Heiman D."/>
            <person name="Young S."/>
            <person name="Zeng Q."/>
            <person name="Abouelleil A."/>
            <person name="Aftuck L."/>
            <person name="Bessette D."/>
            <person name="Brown A."/>
            <person name="FitzGerald M."/>
            <person name="Lui A."/>
            <person name="Macdonald J.P."/>
            <person name="Priest M."/>
            <person name="Orbach M.J."/>
            <person name="Galgiani J.N."/>
            <person name="Kirkland T.N."/>
            <person name="Cole G.T."/>
            <person name="Birren B.W."/>
            <person name="Henn M.R."/>
            <person name="Taylor J.W."/>
            <person name="Rounsley S.D."/>
        </authorList>
    </citation>
    <scope>NUCLEOTIDE SEQUENCE [LARGE SCALE GENOMIC DNA]</scope>
    <source>
        <strain evidence="2">RMSCC 2394</strain>
    </source>
</reference>
<gene>
    <name evidence="1" type="ORF">CIRG_01681</name>
</gene>
<dbReference type="Proteomes" id="UP000054565">
    <property type="component" value="Unassembled WGS sequence"/>
</dbReference>
<name>A0A0J6Y4I4_COCIT</name>
<dbReference type="AlphaFoldDB" id="A0A0J6Y4I4"/>
<sequence length="109" mass="12006">MFENALKRGYTASACRGNDGSVFTLPTIMASYRRLRFVGRRQKEVVAESAEGSHGLRGCAKLTSKADPDQTIDFTIDFLATIHDTSSSQILIGNMETTDSFDYKCCVVL</sequence>
<protein>
    <submittedName>
        <fullName evidence="1">Uncharacterized protein</fullName>
    </submittedName>
</protein>